<feature type="signal peptide" evidence="1">
    <location>
        <begin position="1"/>
        <end position="18"/>
    </location>
</feature>
<organism evidence="2 3">
    <name type="scientific">Helianthus annuus</name>
    <name type="common">Common sunflower</name>
    <dbReference type="NCBI Taxonomy" id="4232"/>
    <lineage>
        <taxon>Eukaryota</taxon>
        <taxon>Viridiplantae</taxon>
        <taxon>Streptophyta</taxon>
        <taxon>Embryophyta</taxon>
        <taxon>Tracheophyta</taxon>
        <taxon>Spermatophyta</taxon>
        <taxon>Magnoliopsida</taxon>
        <taxon>eudicotyledons</taxon>
        <taxon>Gunneridae</taxon>
        <taxon>Pentapetalae</taxon>
        <taxon>asterids</taxon>
        <taxon>campanulids</taxon>
        <taxon>Asterales</taxon>
        <taxon>Asteraceae</taxon>
        <taxon>Asteroideae</taxon>
        <taxon>Heliantheae alliance</taxon>
        <taxon>Heliantheae</taxon>
        <taxon>Helianthus</taxon>
    </lineage>
</organism>
<dbReference type="Proteomes" id="UP000215914">
    <property type="component" value="Unassembled WGS sequence"/>
</dbReference>
<reference evidence="2" key="1">
    <citation type="journal article" date="2017" name="Nature">
        <title>The sunflower genome provides insights into oil metabolism, flowering and Asterid evolution.</title>
        <authorList>
            <person name="Badouin H."/>
            <person name="Gouzy J."/>
            <person name="Grassa C.J."/>
            <person name="Murat F."/>
            <person name="Staton S.E."/>
            <person name="Cottret L."/>
            <person name="Lelandais-Briere C."/>
            <person name="Owens G.L."/>
            <person name="Carrere S."/>
            <person name="Mayjonade B."/>
            <person name="Legrand L."/>
            <person name="Gill N."/>
            <person name="Kane N.C."/>
            <person name="Bowers J.E."/>
            <person name="Hubner S."/>
            <person name="Bellec A."/>
            <person name="Berard A."/>
            <person name="Berges H."/>
            <person name="Blanchet N."/>
            <person name="Boniface M.C."/>
            <person name="Brunel D."/>
            <person name="Catrice O."/>
            <person name="Chaidir N."/>
            <person name="Claudel C."/>
            <person name="Donnadieu C."/>
            <person name="Faraut T."/>
            <person name="Fievet G."/>
            <person name="Helmstetter N."/>
            <person name="King M."/>
            <person name="Knapp S.J."/>
            <person name="Lai Z."/>
            <person name="Le Paslier M.C."/>
            <person name="Lippi Y."/>
            <person name="Lorenzon L."/>
            <person name="Mandel J.R."/>
            <person name="Marage G."/>
            <person name="Marchand G."/>
            <person name="Marquand E."/>
            <person name="Bret-Mestries E."/>
            <person name="Morien E."/>
            <person name="Nambeesan S."/>
            <person name="Nguyen T."/>
            <person name="Pegot-Espagnet P."/>
            <person name="Pouilly N."/>
            <person name="Raftis F."/>
            <person name="Sallet E."/>
            <person name="Schiex T."/>
            <person name="Thomas J."/>
            <person name="Vandecasteele C."/>
            <person name="Vares D."/>
            <person name="Vear F."/>
            <person name="Vautrin S."/>
            <person name="Crespi M."/>
            <person name="Mangin B."/>
            <person name="Burke J.M."/>
            <person name="Salse J."/>
            <person name="Munos S."/>
            <person name="Vincourt P."/>
            <person name="Rieseberg L.H."/>
            <person name="Langlade N.B."/>
        </authorList>
    </citation>
    <scope>NUCLEOTIDE SEQUENCE</scope>
    <source>
        <tissue evidence="2">Leaves</tissue>
    </source>
</reference>
<evidence type="ECO:0000313" key="2">
    <source>
        <dbReference type="EMBL" id="KAF5756393.1"/>
    </source>
</evidence>
<name>A0A9K3DKJ9_HELAN</name>
<dbReference type="Gramene" id="mRNA:HanXRQr2_Chr17g0814121">
    <property type="protein sequence ID" value="mRNA:HanXRQr2_Chr17g0814121"/>
    <property type="gene ID" value="HanXRQr2_Chr17g0814121"/>
</dbReference>
<sequence>MLIYIWFCSCNVFRLASTVLSRYSSRCASLGHHRICRCSGIFFRPSSCKDHHH</sequence>
<feature type="chain" id="PRO_5039931122" evidence="1">
    <location>
        <begin position="19"/>
        <end position="53"/>
    </location>
</feature>
<dbReference type="AlphaFoldDB" id="A0A9K3DKJ9"/>
<evidence type="ECO:0000313" key="3">
    <source>
        <dbReference type="Proteomes" id="UP000215914"/>
    </source>
</evidence>
<gene>
    <name evidence="2" type="ORF">HanXRQr2_Chr17g0814121</name>
</gene>
<dbReference type="EMBL" id="MNCJ02000332">
    <property type="protein sequence ID" value="KAF5756393.1"/>
    <property type="molecule type" value="Genomic_DNA"/>
</dbReference>
<proteinExistence type="predicted"/>
<accession>A0A9K3DKJ9</accession>
<evidence type="ECO:0000256" key="1">
    <source>
        <dbReference type="SAM" id="SignalP"/>
    </source>
</evidence>
<keyword evidence="3" id="KW-1185">Reference proteome</keyword>
<comment type="caution">
    <text evidence="2">The sequence shown here is derived from an EMBL/GenBank/DDBJ whole genome shotgun (WGS) entry which is preliminary data.</text>
</comment>
<keyword evidence="1" id="KW-0732">Signal</keyword>
<reference evidence="2" key="2">
    <citation type="submission" date="2020-06" db="EMBL/GenBank/DDBJ databases">
        <title>Helianthus annuus Genome sequencing and assembly Release 2.</title>
        <authorList>
            <person name="Gouzy J."/>
            <person name="Langlade N."/>
            <person name="Munos S."/>
        </authorList>
    </citation>
    <scope>NUCLEOTIDE SEQUENCE</scope>
    <source>
        <tissue evidence="2">Leaves</tissue>
    </source>
</reference>
<protein>
    <submittedName>
        <fullName evidence="2">Uncharacterized protein</fullName>
    </submittedName>
</protein>